<keyword evidence="6" id="KW-0156">Chromatin regulator</keyword>
<dbReference type="PROSITE" id="PS50005">
    <property type="entry name" value="TPR"/>
    <property type="match status" value="3"/>
</dbReference>
<dbReference type="FunFam" id="2.60.120.650:FF:000068">
    <property type="entry name" value="UTX (Ubiquitously transcribed TPR on X) homolog"/>
    <property type="match status" value="1"/>
</dbReference>
<feature type="domain" description="JmjC" evidence="14">
    <location>
        <begin position="828"/>
        <end position="991"/>
    </location>
</feature>
<evidence type="ECO:0000256" key="7">
    <source>
        <dbReference type="ARBA" id="ARBA00022964"/>
    </source>
</evidence>
<feature type="region of interest" description="Disordered" evidence="13">
    <location>
        <begin position="784"/>
        <end position="812"/>
    </location>
</feature>
<evidence type="ECO:0000313" key="16">
    <source>
        <dbReference type="WBParaSite" id="Csp11.Scaffold629.g10987.t1"/>
    </source>
</evidence>
<dbReference type="InterPro" id="IPR003347">
    <property type="entry name" value="JmjC_dom"/>
</dbReference>
<keyword evidence="7" id="KW-0223">Dioxygenase</keyword>
<dbReference type="Proteomes" id="UP000095282">
    <property type="component" value="Unplaced"/>
</dbReference>
<dbReference type="PANTHER" id="PTHR14017:SF1">
    <property type="entry name" value="LD02225P"/>
    <property type="match status" value="1"/>
</dbReference>
<dbReference type="AlphaFoldDB" id="A0A1I7TRA9"/>
<keyword evidence="15" id="KW-1185">Reference proteome</keyword>
<evidence type="ECO:0000256" key="5">
    <source>
        <dbReference type="ARBA" id="ARBA00022833"/>
    </source>
</evidence>
<evidence type="ECO:0000256" key="11">
    <source>
        <dbReference type="ARBA" id="ARBA00034483"/>
    </source>
</evidence>
<evidence type="ECO:0000256" key="1">
    <source>
        <dbReference type="ARBA" id="ARBA00001954"/>
    </source>
</evidence>
<evidence type="ECO:0000256" key="8">
    <source>
        <dbReference type="ARBA" id="ARBA00023002"/>
    </source>
</evidence>
<dbReference type="Pfam" id="PF21326">
    <property type="entry name" value="KDM6_GATAL"/>
    <property type="match status" value="1"/>
</dbReference>
<dbReference type="SMART" id="SM00028">
    <property type="entry name" value="TPR"/>
    <property type="match status" value="5"/>
</dbReference>
<dbReference type="GO" id="GO:0031490">
    <property type="term" value="F:chromatin DNA binding"/>
    <property type="evidence" value="ECO:0007669"/>
    <property type="project" value="TreeGrafter"/>
</dbReference>
<evidence type="ECO:0000256" key="9">
    <source>
        <dbReference type="ARBA" id="ARBA00023004"/>
    </source>
</evidence>
<feature type="repeat" description="TPR" evidence="12">
    <location>
        <begin position="342"/>
        <end position="375"/>
    </location>
</feature>
<dbReference type="Gene3D" id="2.10.110.20">
    <property type="match status" value="1"/>
</dbReference>
<dbReference type="SUPFAM" id="SSF51197">
    <property type="entry name" value="Clavaminate synthase-like"/>
    <property type="match status" value="1"/>
</dbReference>
<protein>
    <submittedName>
        <fullName evidence="16">JmjC domain-containing protein</fullName>
    </submittedName>
</protein>
<dbReference type="InterPro" id="IPR011990">
    <property type="entry name" value="TPR-like_helical_dom_sf"/>
</dbReference>
<evidence type="ECO:0000259" key="14">
    <source>
        <dbReference type="PROSITE" id="PS51184"/>
    </source>
</evidence>
<dbReference type="Pfam" id="PF13432">
    <property type="entry name" value="TPR_16"/>
    <property type="match status" value="1"/>
</dbReference>
<dbReference type="GO" id="GO:0010468">
    <property type="term" value="P:regulation of gene expression"/>
    <property type="evidence" value="ECO:0007669"/>
    <property type="project" value="TreeGrafter"/>
</dbReference>
<dbReference type="GO" id="GO:0000978">
    <property type="term" value="F:RNA polymerase II cis-regulatory region sequence-specific DNA binding"/>
    <property type="evidence" value="ECO:0007669"/>
    <property type="project" value="TreeGrafter"/>
</dbReference>
<dbReference type="FunFam" id="1.25.40.10:FF:003525">
    <property type="entry name" value="UTX (Ubiquitously transcribed TPR on X) homolog"/>
    <property type="match status" value="1"/>
</dbReference>
<dbReference type="InterPro" id="IPR046941">
    <property type="entry name" value="KDM6_GATAL_sf"/>
</dbReference>
<comment type="subcellular location">
    <subcellularLocation>
        <location evidence="2">Nucleus</location>
    </subcellularLocation>
</comment>
<dbReference type="Pfam" id="PF02373">
    <property type="entry name" value="JmjC"/>
    <property type="match status" value="1"/>
</dbReference>
<evidence type="ECO:0000256" key="4">
    <source>
        <dbReference type="ARBA" id="ARBA00022723"/>
    </source>
</evidence>
<feature type="repeat" description="TPR" evidence="12">
    <location>
        <begin position="376"/>
        <end position="409"/>
    </location>
</feature>
<keyword evidence="10" id="KW-0539">Nucleus</keyword>
<accession>A0A1I7TRA9</accession>
<proteinExistence type="inferred from homology"/>
<keyword evidence="9" id="KW-0408">Iron</keyword>
<dbReference type="eggNOG" id="KOG1124">
    <property type="taxonomic scope" value="Eukaryota"/>
</dbReference>
<dbReference type="InterPro" id="IPR051630">
    <property type="entry name" value="Corepressor-Demethylase"/>
</dbReference>
<dbReference type="InterPro" id="IPR048560">
    <property type="entry name" value="KDM6A_B-like_GATAL"/>
</dbReference>
<keyword evidence="3" id="KW-0597">Phosphoprotein</keyword>
<dbReference type="PROSITE" id="PS51184">
    <property type="entry name" value="JMJC"/>
    <property type="match status" value="1"/>
</dbReference>
<keyword evidence="12" id="KW-0802">TPR repeat</keyword>
<dbReference type="Pfam" id="PF00515">
    <property type="entry name" value="TPR_1"/>
    <property type="match status" value="1"/>
</dbReference>
<evidence type="ECO:0000256" key="3">
    <source>
        <dbReference type="ARBA" id="ARBA00022553"/>
    </source>
</evidence>
<sequence length="1134" mass="131755">MDESEPLPEEKQRGYFKIWQKLPPLTEYEQERIKTLSSLHFDEFYSENPYDLGYPARCFFAKSRKYFERYIGEMQELYKKHKFKTMERRVFYAMSRLCHVIMLANDWTGALEIYQETLKYDPVLFSKDPTLYYGLGLVYLHFKQWRPAIEAFTRALYCHPTGTIALEVKVRLGMCYMELEDYPRCLKLFYLAVHDTEETKFMPRLIIKYNIALSHENHDELDIAETEYQKLLGDIEIYTQNHGKNLDPHQQDEIIRLTAACNRQIGWIFYRRTYKDEVRRGEHLKKAQDYLTKANETDSRDGQNYYYLGRVYGEQDMSVNDQVARESFVNYRHSIDKREQNGDTWCSIGALYQKQNQPMDALQAFICAIELNPKLSSAWTCLGELYEKNCQYQDALDCFKNAMKTDPVAPEPIKARVLFLEKELSLPQPQRPPNHPILDTFNITIPSLKDAYEQPIPHELRNRQDAAYMDRLIEYDNAWWDLWVDFRMDLGPPEGMKWDVPTPRPMEELEIQVMELLRANETSLVKAEREVLECLETSEAVFKGKIIECIIPEAMREMPRVTEMMIQNLRDHGHLLENPRCYEFPFLPRCSFNELPVSFSLLSELYVSLDITSEEIMEMLAKRPLANETYNPIFEEFAQIPDPPKEPEMVVATEEDVKNALEKNERHPLMMKTAILTVDNRKEAQSLELQRYLDGSTISCIRGLTSCLRLDLSLFSTKAVMEIDPNQEIPVRTQYHLPPETNCDHSGETTWECINELSYTTVSQYAQYQSDSFKHTLKSEAEKIRKHGGGGRGPSPKRMKLHKRAPSPPKDLKSIKFGTKVDLSDDAKWGKQINELSKLPAFCRLIAGSNMLSHLGHQVIGMNTVQLFMKVPGSRTTAHQGSNNVPSVNINIGPGDCEWFAVSYKYAGKLEKMCADKGIDFFKGSFWPTLESLLEAGIPVHRFTQKAGDMVYVNGGSIYWVQATGWCNNISWNVAPLNYQQLTISLHSYEYYKLRRHKSELPMQLLCWQLAKNVKFTNQMLYNTCKGVLIRSLTFLKIVSDYLPAVKKTVKPHIRSNGEQSHFCMTCECEVFSILFVKEIEGKFNVFCVYCTRSQGFDDFIVLQQFAIADLVKIYDNMKYIPTMNNNNKMSFTA</sequence>
<comment type="similarity">
    <text evidence="11">Belongs to the UTX family.</text>
</comment>
<evidence type="ECO:0000256" key="12">
    <source>
        <dbReference type="PROSITE-ProRule" id="PRU00339"/>
    </source>
</evidence>
<evidence type="ECO:0000313" key="15">
    <source>
        <dbReference type="Proteomes" id="UP000095282"/>
    </source>
</evidence>
<name>A0A1I7TRA9_9PELO</name>
<keyword evidence="4" id="KW-0479">Metal-binding</keyword>
<keyword evidence="8" id="KW-0560">Oxidoreductase</keyword>
<dbReference type="GO" id="GO:0046872">
    <property type="term" value="F:metal ion binding"/>
    <property type="evidence" value="ECO:0007669"/>
    <property type="project" value="UniProtKB-KW"/>
</dbReference>
<dbReference type="GO" id="GO:0044666">
    <property type="term" value="C:MLL3/4 complex"/>
    <property type="evidence" value="ECO:0007669"/>
    <property type="project" value="TreeGrafter"/>
</dbReference>
<dbReference type="InterPro" id="IPR019734">
    <property type="entry name" value="TPR_rpt"/>
</dbReference>
<evidence type="ECO:0000256" key="6">
    <source>
        <dbReference type="ARBA" id="ARBA00022853"/>
    </source>
</evidence>
<dbReference type="Pfam" id="PF21322">
    <property type="entry name" value="KDM6_C-hel"/>
    <property type="match status" value="1"/>
</dbReference>
<reference evidence="16" key="1">
    <citation type="submission" date="2016-11" db="UniProtKB">
        <authorList>
            <consortium name="WormBaseParasite"/>
        </authorList>
    </citation>
    <scope>IDENTIFICATION</scope>
</reference>
<dbReference type="InterPro" id="IPR048562">
    <property type="entry name" value="KDM6A_B-like_C-hel"/>
</dbReference>
<evidence type="ECO:0000256" key="13">
    <source>
        <dbReference type="SAM" id="MobiDB-lite"/>
    </source>
</evidence>
<dbReference type="eggNOG" id="KOG1246">
    <property type="taxonomic scope" value="Eukaryota"/>
</dbReference>
<dbReference type="PANTHER" id="PTHR14017">
    <property type="entry name" value="LYSINE-SPECIFIC DEMETHYLASE"/>
    <property type="match status" value="1"/>
</dbReference>
<feature type="compositionally biased region" description="Basic residues" evidence="13">
    <location>
        <begin position="784"/>
        <end position="805"/>
    </location>
</feature>
<evidence type="ECO:0000256" key="2">
    <source>
        <dbReference type="ARBA" id="ARBA00004123"/>
    </source>
</evidence>
<dbReference type="Gene3D" id="1.20.58.1370">
    <property type="match status" value="1"/>
</dbReference>
<dbReference type="SMART" id="SM00558">
    <property type="entry name" value="JmjC"/>
    <property type="match status" value="1"/>
</dbReference>
<evidence type="ECO:0000256" key="10">
    <source>
        <dbReference type="ARBA" id="ARBA00023242"/>
    </source>
</evidence>
<comment type="cofactor">
    <cofactor evidence="1">
        <name>Fe(2+)</name>
        <dbReference type="ChEBI" id="CHEBI:29033"/>
    </cofactor>
</comment>
<dbReference type="WBParaSite" id="Csp11.Scaffold629.g10987.t1">
    <property type="protein sequence ID" value="Csp11.Scaffold629.g10987.t1"/>
    <property type="gene ID" value="Csp11.Scaffold629.g10987"/>
</dbReference>
<keyword evidence="5" id="KW-0862">Zinc</keyword>
<dbReference type="SUPFAM" id="SSF81901">
    <property type="entry name" value="HCP-like"/>
    <property type="match status" value="1"/>
</dbReference>
<dbReference type="STRING" id="1561998.A0A1I7TRA9"/>
<dbReference type="Gene3D" id="1.25.40.10">
    <property type="entry name" value="Tetratricopeptide repeat domain"/>
    <property type="match status" value="2"/>
</dbReference>
<dbReference type="GO" id="GO:0071558">
    <property type="term" value="F:histone H3K27me2/H3K27me3 demethylase activity"/>
    <property type="evidence" value="ECO:0007669"/>
    <property type="project" value="TreeGrafter"/>
</dbReference>
<organism evidence="15 16">
    <name type="scientific">Caenorhabditis tropicalis</name>
    <dbReference type="NCBI Taxonomy" id="1561998"/>
    <lineage>
        <taxon>Eukaryota</taxon>
        <taxon>Metazoa</taxon>
        <taxon>Ecdysozoa</taxon>
        <taxon>Nematoda</taxon>
        <taxon>Chromadorea</taxon>
        <taxon>Rhabditida</taxon>
        <taxon>Rhabditina</taxon>
        <taxon>Rhabditomorpha</taxon>
        <taxon>Rhabditoidea</taxon>
        <taxon>Rhabditidae</taxon>
        <taxon>Peloderinae</taxon>
        <taxon>Caenorhabditis</taxon>
    </lineage>
</organism>
<dbReference type="Gene3D" id="2.60.120.650">
    <property type="entry name" value="Cupin"/>
    <property type="match status" value="1"/>
</dbReference>
<feature type="repeat" description="TPR" evidence="12">
    <location>
        <begin position="129"/>
        <end position="162"/>
    </location>
</feature>